<dbReference type="PANTHER" id="PTHR33164">
    <property type="entry name" value="TRANSCRIPTIONAL REGULATOR, MARR FAMILY"/>
    <property type="match status" value="1"/>
</dbReference>
<dbReference type="PANTHER" id="PTHR33164:SF99">
    <property type="entry name" value="MARR FAMILY REGULATORY PROTEIN"/>
    <property type="match status" value="1"/>
</dbReference>
<evidence type="ECO:0000259" key="1">
    <source>
        <dbReference type="PROSITE" id="PS50995"/>
    </source>
</evidence>
<dbReference type="PRINTS" id="PR00598">
    <property type="entry name" value="HTHMARR"/>
</dbReference>
<evidence type="ECO:0000313" key="2">
    <source>
        <dbReference type="EMBL" id="ALG08552.1"/>
    </source>
</evidence>
<proteinExistence type="predicted"/>
<dbReference type="Gene3D" id="1.10.10.10">
    <property type="entry name" value="Winged helix-like DNA-binding domain superfamily/Winged helix DNA-binding domain"/>
    <property type="match status" value="1"/>
</dbReference>
<dbReference type="Pfam" id="PF01047">
    <property type="entry name" value="MarR"/>
    <property type="match status" value="1"/>
</dbReference>
<organism evidence="2 3">
    <name type="scientific">Kibdelosporangium phytohabitans</name>
    <dbReference type="NCBI Taxonomy" id="860235"/>
    <lineage>
        <taxon>Bacteria</taxon>
        <taxon>Bacillati</taxon>
        <taxon>Actinomycetota</taxon>
        <taxon>Actinomycetes</taxon>
        <taxon>Pseudonocardiales</taxon>
        <taxon>Pseudonocardiaceae</taxon>
        <taxon>Kibdelosporangium</taxon>
    </lineage>
</organism>
<dbReference type="InterPro" id="IPR039422">
    <property type="entry name" value="MarR/SlyA-like"/>
</dbReference>
<gene>
    <name evidence="2" type="ORF">AOZ06_17970</name>
</gene>
<dbReference type="AlphaFoldDB" id="A0A0N9HYZ5"/>
<keyword evidence="3" id="KW-1185">Reference proteome</keyword>
<dbReference type="OrthoDB" id="4807076at2"/>
<dbReference type="InterPro" id="IPR036390">
    <property type="entry name" value="WH_DNA-bd_sf"/>
</dbReference>
<dbReference type="InterPro" id="IPR000835">
    <property type="entry name" value="HTH_MarR-typ"/>
</dbReference>
<name>A0A0N9HYZ5_9PSEU</name>
<dbReference type="EMBL" id="CP012752">
    <property type="protein sequence ID" value="ALG08552.1"/>
    <property type="molecule type" value="Genomic_DNA"/>
</dbReference>
<dbReference type="KEGG" id="kphy:AOZ06_17970"/>
<dbReference type="InterPro" id="IPR036388">
    <property type="entry name" value="WH-like_DNA-bd_sf"/>
</dbReference>
<feature type="domain" description="HTH marR-type" evidence="1">
    <location>
        <begin position="12"/>
        <end position="142"/>
    </location>
</feature>
<dbReference type="Proteomes" id="UP000063699">
    <property type="component" value="Chromosome"/>
</dbReference>
<dbReference type="SMART" id="SM00347">
    <property type="entry name" value="HTH_MARR"/>
    <property type="match status" value="1"/>
</dbReference>
<protein>
    <recommendedName>
        <fullName evidence="1">HTH marR-type domain-containing protein</fullName>
    </recommendedName>
</protein>
<dbReference type="GO" id="GO:0003700">
    <property type="term" value="F:DNA-binding transcription factor activity"/>
    <property type="evidence" value="ECO:0007669"/>
    <property type="project" value="InterPro"/>
</dbReference>
<sequence length="144" mass="16447">MYVGSMVDARVRKELIDYLFVLYDHVRADLKGLLHELDLTDAQAAALWRLSDEQEMTARQLADRLHCDASTASSMIDRLERHGVVRRVPHPTDRRAKILRLTPRGCELRDQLVRYTTERSPFAGLAPSDQRRLHALLSQSAAGR</sequence>
<evidence type="ECO:0000313" key="3">
    <source>
        <dbReference type="Proteomes" id="UP000063699"/>
    </source>
</evidence>
<dbReference type="PROSITE" id="PS50995">
    <property type="entry name" value="HTH_MARR_2"/>
    <property type="match status" value="1"/>
</dbReference>
<reference evidence="2 3" key="1">
    <citation type="submission" date="2015-07" db="EMBL/GenBank/DDBJ databases">
        <title>Genome sequencing of Kibdelosporangium phytohabitans.</title>
        <authorList>
            <person name="Qin S."/>
            <person name="Xing K."/>
        </authorList>
    </citation>
    <scope>NUCLEOTIDE SEQUENCE [LARGE SCALE GENOMIC DNA]</scope>
    <source>
        <strain evidence="2 3">KLBMP1111</strain>
    </source>
</reference>
<accession>A0A0N9HYZ5</accession>
<dbReference type="SUPFAM" id="SSF46785">
    <property type="entry name" value="Winged helix' DNA-binding domain"/>
    <property type="match status" value="1"/>
</dbReference>
<dbReference type="STRING" id="860235.AOZ06_17970"/>
<dbReference type="GO" id="GO:0006950">
    <property type="term" value="P:response to stress"/>
    <property type="evidence" value="ECO:0007669"/>
    <property type="project" value="TreeGrafter"/>
</dbReference>